<evidence type="ECO:0000313" key="3">
    <source>
        <dbReference type="EMBL" id="UTV28473.1"/>
    </source>
</evidence>
<dbReference type="PROSITE" id="PS51128">
    <property type="entry name" value="ZF_DKSA_2"/>
    <property type="match status" value="1"/>
</dbReference>
<feature type="coiled-coil region" evidence="2">
    <location>
        <begin position="1"/>
        <end position="32"/>
    </location>
</feature>
<dbReference type="EMBL" id="CP101508">
    <property type="protein sequence ID" value="UTV28473.1"/>
    <property type="molecule type" value="Genomic_DNA"/>
</dbReference>
<gene>
    <name evidence="3" type="ORF">NNL38_04290</name>
</gene>
<keyword evidence="4" id="KW-1185">Reference proteome</keyword>
<reference evidence="3" key="1">
    <citation type="submission" date="2022-07" db="EMBL/GenBank/DDBJ databases">
        <title>Genome sequencing of Photobacterium atrarenae GJH2-4.</title>
        <authorList>
            <person name="Park S.-J."/>
        </authorList>
    </citation>
    <scope>NUCLEOTIDE SEQUENCE</scope>
    <source>
        <strain evidence="3">GJH2-4</strain>
    </source>
</reference>
<name>A0ABY5GHR8_9GAMM</name>
<keyword evidence="2" id="KW-0175">Coiled coil</keyword>
<feature type="zinc finger region" description="dksA C4-type" evidence="1">
    <location>
        <begin position="87"/>
        <end position="111"/>
    </location>
</feature>
<dbReference type="RefSeq" id="WP_255389789.1">
    <property type="nucleotide sequence ID" value="NZ_CP101508.1"/>
</dbReference>
<proteinExistence type="predicted"/>
<evidence type="ECO:0000256" key="1">
    <source>
        <dbReference type="PROSITE-ProRule" id="PRU00510"/>
    </source>
</evidence>
<accession>A0ABY5GHR8</accession>
<protein>
    <submittedName>
        <fullName evidence="3">Conjugal transfer protein TraR</fullName>
    </submittedName>
</protein>
<evidence type="ECO:0000313" key="4">
    <source>
        <dbReference type="Proteomes" id="UP001057998"/>
    </source>
</evidence>
<dbReference type="Gene3D" id="1.20.120.910">
    <property type="entry name" value="DksA, coiled-coil domain"/>
    <property type="match status" value="1"/>
</dbReference>
<dbReference type="Proteomes" id="UP001057998">
    <property type="component" value="Chromosome 1"/>
</dbReference>
<evidence type="ECO:0000256" key="2">
    <source>
        <dbReference type="SAM" id="Coils"/>
    </source>
</evidence>
<organism evidence="3 4">
    <name type="scientific">Photobacterium atrarenae</name>
    <dbReference type="NCBI Taxonomy" id="865757"/>
    <lineage>
        <taxon>Bacteria</taxon>
        <taxon>Pseudomonadati</taxon>
        <taxon>Pseudomonadota</taxon>
        <taxon>Gammaproteobacteria</taxon>
        <taxon>Vibrionales</taxon>
        <taxon>Vibrionaceae</taxon>
        <taxon>Photobacterium</taxon>
    </lineage>
</organism>
<sequence length="120" mass="13338">MTTSERAYQQLKRRLEQEHEALLNELKHELVLNTLVPSTTAIELADLNALIKIAGASYLGNLHDLAARLEVVDAAICAMKLGMYGLCTDCEETIELAALEADPAQPRCHACRSHSRYHHD</sequence>